<dbReference type="PANTHER" id="PTHR36307">
    <property type="entry name" value="FLAGELLA BASAL BODY P-RING FORMATION PROTEIN FLGA"/>
    <property type="match status" value="1"/>
</dbReference>
<evidence type="ECO:0000313" key="6">
    <source>
        <dbReference type="EMBL" id="MCT8989277.1"/>
    </source>
</evidence>
<dbReference type="InterPro" id="IPR013974">
    <property type="entry name" value="SAF"/>
</dbReference>
<dbReference type="AlphaFoldDB" id="A0A9X2X558"/>
<dbReference type="NCBIfam" id="TIGR03170">
    <property type="entry name" value="flgA_cterm"/>
    <property type="match status" value="1"/>
</dbReference>
<evidence type="ECO:0000256" key="4">
    <source>
        <dbReference type="RuleBase" id="RU362063"/>
    </source>
</evidence>
<dbReference type="GO" id="GO:0042597">
    <property type="term" value="C:periplasmic space"/>
    <property type="evidence" value="ECO:0007669"/>
    <property type="project" value="UniProtKB-SubCell"/>
</dbReference>
<evidence type="ECO:0000259" key="5">
    <source>
        <dbReference type="SMART" id="SM00858"/>
    </source>
</evidence>
<keyword evidence="3 4" id="KW-0574">Periplasm</keyword>
<gene>
    <name evidence="6" type="primary">flgA</name>
    <name evidence="6" type="ORF">NYR54_03035</name>
</gene>
<evidence type="ECO:0000256" key="1">
    <source>
        <dbReference type="ARBA" id="ARBA00004418"/>
    </source>
</evidence>
<dbReference type="PANTHER" id="PTHR36307:SF1">
    <property type="entry name" value="FLAGELLA BASAL BODY P-RING FORMATION PROTEIN FLGA"/>
    <property type="match status" value="1"/>
</dbReference>
<dbReference type="Proteomes" id="UP001149009">
    <property type="component" value="Unassembled WGS sequence"/>
</dbReference>
<dbReference type="Pfam" id="PF13144">
    <property type="entry name" value="ChapFlgA"/>
    <property type="match status" value="1"/>
</dbReference>
<dbReference type="InterPro" id="IPR017585">
    <property type="entry name" value="SAF_FlgA"/>
</dbReference>
<organism evidence="6 7">
    <name type="scientific">Chelativorans petroleitrophicus</name>
    <dbReference type="NCBI Taxonomy" id="2975484"/>
    <lineage>
        <taxon>Bacteria</taxon>
        <taxon>Pseudomonadati</taxon>
        <taxon>Pseudomonadota</taxon>
        <taxon>Alphaproteobacteria</taxon>
        <taxon>Hyphomicrobiales</taxon>
        <taxon>Phyllobacteriaceae</taxon>
        <taxon>Chelativorans</taxon>
    </lineage>
</organism>
<keyword evidence="2 4" id="KW-0732">Signal</keyword>
<keyword evidence="7" id="KW-1185">Reference proteome</keyword>
<dbReference type="Gene3D" id="2.30.30.760">
    <property type="match status" value="1"/>
</dbReference>
<proteinExistence type="inferred from homology"/>
<feature type="signal peptide" evidence="4">
    <location>
        <begin position="1"/>
        <end position="28"/>
    </location>
</feature>
<keyword evidence="6" id="KW-0966">Cell projection</keyword>
<comment type="function">
    <text evidence="4">Involved in the assembly process of the P-ring formation. It may associate with FlgF on the rod constituting a structure essential for the P-ring assembly or may act as a modulator protein for the P-ring assembly.</text>
</comment>
<accession>A0A9X2X558</accession>
<dbReference type="GO" id="GO:0044780">
    <property type="term" value="P:bacterial-type flagellum assembly"/>
    <property type="evidence" value="ECO:0007669"/>
    <property type="project" value="InterPro"/>
</dbReference>
<feature type="domain" description="SAF" evidence="5">
    <location>
        <begin position="30"/>
        <end position="93"/>
    </location>
</feature>
<evidence type="ECO:0000313" key="7">
    <source>
        <dbReference type="Proteomes" id="UP001149009"/>
    </source>
</evidence>
<dbReference type="InterPro" id="IPR039246">
    <property type="entry name" value="Flagellar_FlgA"/>
</dbReference>
<comment type="caution">
    <text evidence="6">The sequence shown here is derived from an EMBL/GenBank/DDBJ whole genome shotgun (WGS) entry which is preliminary data.</text>
</comment>
<keyword evidence="6" id="KW-0969">Cilium</keyword>
<sequence length="157" mass="16417">MKAGFSGRSLLLAALGLVLALPAALALAQETAVVPVRVIYPGETISADALDEVILRRPLRDMASVAHRLEDLDGKVARRTLLPGRLVPLSSVREPYLVERGEAVTVTFIDGNLTISLLAVPLESGAAGEVIRLRNIDSGAIITGVVMGDGTVRIGAS</sequence>
<feature type="chain" id="PRO_5041011377" description="Flagella basal body P-ring formation protein FlgA" evidence="4">
    <location>
        <begin position="29"/>
        <end position="157"/>
    </location>
</feature>
<dbReference type="RefSeq" id="WP_261513981.1">
    <property type="nucleotide sequence ID" value="NZ_JAODNV010000004.1"/>
</dbReference>
<evidence type="ECO:0000256" key="3">
    <source>
        <dbReference type="ARBA" id="ARBA00022764"/>
    </source>
</evidence>
<comment type="subcellular location">
    <subcellularLocation>
        <location evidence="1 4">Periplasm</location>
    </subcellularLocation>
</comment>
<dbReference type="EMBL" id="JAODNV010000004">
    <property type="protein sequence ID" value="MCT8989277.1"/>
    <property type="molecule type" value="Genomic_DNA"/>
</dbReference>
<dbReference type="CDD" id="cd11614">
    <property type="entry name" value="SAF_CpaB_FlgA_like"/>
    <property type="match status" value="1"/>
</dbReference>
<keyword evidence="4" id="KW-1005">Bacterial flagellum biogenesis</keyword>
<dbReference type="SMART" id="SM00858">
    <property type="entry name" value="SAF"/>
    <property type="match status" value="1"/>
</dbReference>
<reference evidence="6" key="1">
    <citation type="submission" date="2022-08" db="EMBL/GenBank/DDBJ databases">
        <title>Chelativorans sichuanense sp. nov., a paraffin oil-degrading bacterium isolated from a mixture of oil-based drill cuttings and paddy soil.</title>
        <authorList>
            <person name="Yu J."/>
            <person name="Liu H."/>
            <person name="Chen Q."/>
        </authorList>
    </citation>
    <scope>NUCLEOTIDE SEQUENCE</scope>
    <source>
        <strain evidence="6">SCAU 2101</strain>
    </source>
</reference>
<evidence type="ECO:0000256" key="2">
    <source>
        <dbReference type="ARBA" id="ARBA00022729"/>
    </source>
</evidence>
<comment type="similarity">
    <text evidence="4">Belongs to the FlgA family.</text>
</comment>
<keyword evidence="6" id="KW-0282">Flagellum</keyword>
<protein>
    <recommendedName>
        <fullName evidence="4">Flagella basal body P-ring formation protein FlgA</fullName>
    </recommendedName>
</protein>
<name>A0A9X2X558_9HYPH</name>